<evidence type="ECO:0000256" key="1">
    <source>
        <dbReference type="SAM" id="MobiDB-lite"/>
    </source>
</evidence>
<dbReference type="OrthoDB" id="4187105at2759"/>
<reference evidence="2 3" key="1">
    <citation type="submission" date="2017-10" db="EMBL/GenBank/DDBJ databases">
        <title>Comparative genomics in systemic dimorphic fungi from Ajellomycetaceae.</title>
        <authorList>
            <person name="Munoz J.F."/>
            <person name="Mcewen J.G."/>
            <person name="Clay O.K."/>
            <person name="Cuomo C.A."/>
        </authorList>
    </citation>
    <scope>NUCLEOTIDE SEQUENCE [LARGE SCALE GENOMIC DNA]</scope>
    <source>
        <strain evidence="2 3">UAMH5409</strain>
    </source>
</reference>
<dbReference type="STRING" id="1447875.A0A2B7Y177"/>
<dbReference type="EMBL" id="PDNB01000031">
    <property type="protein sequence ID" value="PGH14791.1"/>
    <property type="molecule type" value="Genomic_DNA"/>
</dbReference>
<organism evidence="2 3">
    <name type="scientific">Helicocarpus griseus UAMH5409</name>
    <dbReference type="NCBI Taxonomy" id="1447875"/>
    <lineage>
        <taxon>Eukaryota</taxon>
        <taxon>Fungi</taxon>
        <taxon>Dikarya</taxon>
        <taxon>Ascomycota</taxon>
        <taxon>Pezizomycotina</taxon>
        <taxon>Eurotiomycetes</taxon>
        <taxon>Eurotiomycetidae</taxon>
        <taxon>Onygenales</taxon>
        <taxon>Ajellomycetaceae</taxon>
        <taxon>Helicocarpus</taxon>
    </lineage>
</organism>
<feature type="region of interest" description="Disordered" evidence="1">
    <location>
        <begin position="1"/>
        <end position="29"/>
    </location>
</feature>
<name>A0A2B7Y177_9EURO</name>
<evidence type="ECO:0000313" key="3">
    <source>
        <dbReference type="Proteomes" id="UP000223968"/>
    </source>
</evidence>
<dbReference type="AlphaFoldDB" id="A0A2B7Y177"/>
<protein>
    <recommendedName>
        <fullName evidence="4">Aminoglycoside phosphotransferase domain-containing protein</fullName>
    </recommendedName>
</protein>
<accession>A0A2B7Y177</accession>
<comment type="caution">
    <text evidence="2">The sequence shown here is derived from an EMBL/GenBank/DDBJ whole genome shotgun (WGS) entry which is preliminary data.</text>
</comment>
<sequence>MNTAPARPPLHLPGPDQSIDNPQHVPGGQAHSILLPRTSVIVKPVEDAAEAQHDATVQHQLYDLQFRRESDGERLEYRVAEPLTITTATTTTAADGNEDDNEDDNECSIRKYVADGSWTAARVISGMPDPGPWRWEDILRASRALHRDLREGFCRDEPPFMQRRNHRWAKGDRVAWESETTGDGVDIMVSPYRDIFRQLVSLREPVEVREFAEEIIVADGLLWYGGDEDLVRLVGEDGFRLQMLVRALIFRLVAASEGTRETGVFDEAELGRFEWALRVVRAVMDS</sequence>
<evidence type="ECO:0000313" key="2">
    <source>
        <dbReference type="EMBL" id="PGH14791.1"/>
    </source>
</evidence>
<feature type="compositionally biased region" description="Pro residues" evidence="1">
    <location>
        <begin position="1"/>
        <end position="12"/>
    </location>
</feature>
<dbReference type="Proteomes" id="UP000223968">
    <property type="component" value="Unassembled WGS sequence"/>
</dbReference>
<keyword evidence="3" id="KW-1185">Reference proteome</keyword>
<proteinExistence type="predicted"/>
<gene>
    <name evidence="2" type="ORF">AJ79_02807</name>
</gene>
<evidence type="ECO:0008006" key="4">
    <source>
        <dbReference type="Google" id="ProtNLM"/>
    </source>
</evidence>